<evidence type="ECO:0000313" key="1">
    <source>
        <dbReference type="EMBL" id="BBY42121.1"/>
    </source>
</evidence>
<dbReference type="KEGG" id="mcee:MCEL_04160"/>
<dbReference type="EMBL" id="AP022591">
    <property type="protein sequence ID" value="BBY42121.1"/>
    <property type="molecule type" value="Genomic_DNA"/>
</dbReference>
<protein>
    <submittedName>
        <fullName evidence="1">Peptidase</fullName>
    </submittedName>
</protein>
<name>A0A7I7RCY6_MYCCF</name>
<reference evidence="1 2" key="1">
    <citation type="journal article" date="2019" name="Emerg. Microbes Infect.">
        <title>Comprehensive subspecies identification of 175 nontuberculous mycobacteria species based on 7547 genomic profiles.</title>
        <authorList>
            <person name="Matsumoto Y."/>
            <person name="Kinjo T."/>
            <person name="Motooka D."/>
            <person name="Nabeya D."/>
            <person name="Jung N."/>
            <person name="Uechi K."/>
            <person name="Horii T."/>
            <person name="Iida T."/>
            <person name="Fujita J."/>
            <person name="Nakamura S."/>
        </authorList>
    </citation>
    <scope>NUCLEOTIDE SEQUENCE [LARGE SCALE GENOMIC DNA]</scope>
    <source>
        <strain evidence="1 2">JCM 18439</strain>
    </source>
</reference>
<gene>
    <name evidence="1" type="ORF">MCEL_04160</name>
</gene>
<proteinExistence type="predicted"/>
<organism evidence="1 2">
    <name type="scientific">Mycolicibacterium celeriflavum</name>
    <name type="common">Mycobacterium celeriflavum</name>
    <dbReference type="NCBI Taxonomy" id="1249101"/>
    <lineage>
        <taxon>Bacteria</taxon>
        <taxon>Bacillati</taxon>
        <taxon>Actinomycetota</taxon>
        <taxon>Actinomycetes</taxon>
        <taxon>Mycobacteriales</taxon>
        <taxon>Mycobacteriaceae</taxon>
        <taxon>Mycolicibacterium</taxon>
    </lineage>
</organism>
<sequence length="236" mass="25157">MATPANPTALTTPTAESRVQTLNDDRTVRLIGLGGPRTEKLLTRIAVEMNGAADAVTAFWGPQWPPEVVIAVAGSDAQFAAVGGGDSHTAATATAERIMFAPGAADMSDAALRIVLRHELFHYAARARTAPDAPRWLTEGVADYVARPATPRPGPSAVRLPTDAELAGPERSLAYDRAWWFSRFVADRYGPGTLRELYQRACSPGHPDVATAVQDTLGVGQASLLAQWQQWATGQT</sequence>
<evidence type="ECO:0000313" key="2">
    <source>
        <dbReference type="Proteomes" id="UP000466431"/>
    </source>
</evidence>
<accession>A0A7I7RCY6</accession>
<keyword evidence="2" id="KW-1185">Reference proteome</keyword>
<dbReference type="Proteomes" id="UP000466431">
    <property type="component" value="Chromosome"/>
</dbReference>
<dbReference type="AlphaFoldDB" id="A0A7I7RCY6"/>